<evidence type="ECO:0000259" key="1">
    <source>
        <dbReference type="PROSITE" id="PS50090"/>
    </source>
</evidence>
<dbReference type="OrthoDB" id="6776802at2759"/>
<dbReference type="Gene3D" id="1.10.10.60">
    <property type="entry name" value="Homeodomain-like"/>
    <property type="match status" value="1"/>
</dbReference>
<feature type="domain" description="Myb-like" evidence="1">
    <location>
        <begin position="70"/>
        <end position="138"/>
    </location>
</feature>
<dbReference type="Proteomes" id="UP000279307">
    <property type="component" value="Chromosome 6"/>
</dbReference>
<dbReference type="AlphaFoldDB" id="A0A3L8DL80"/>
<feature type="non-terminal residue" evidence="2">
    <location>
        <position position="139"/>
    </location>
</feature>
<dbReference type="EMBL" id="QOIP01000006">
    <property type="protein sequence ID" value="RLU21200.1"/>
    <property type="molecule type" value="Genomic_DNA"/>
</dbReference>
<protein>
    <recommendedName>
        <fullName evidence="1">Myb-like domain-containing protein</fullName>
    </recommendedName>
</protein>
<dbReference type="PROSITE" id="PS50090">
    <property type="entry name" value="MYB_LIKE"/>
    <property type="match status" value="1"/>
</dbReference>
<name>A0A3L8DL80_OOCBI</name>
<sequence>MSIIFKRIILDNNTVMENETHILCEVENEAGDLNIIMMDKKKLSEAGHEISDNTIFTEESSSFDENDELHANTKNDEWSDETTRFILDKYADYLELVGPMKKFKNKKVMWMQIAKDMETVLGIQKTYIQCENRYKTVLR</sequence>
<dbReference type="InterPro" id="IPR044822">
    <property type="entry name" value="Myb_DNA-bind_4"/>
</dbReference>
<evidence type="ECO:0000313" key="2">
    <source>
        <dbReference type="EMBL" id="RLU21200.1"/>
    </source>
</evidence>
<comment type="caution">
    <text evidence="2">The sequence shown here is derived from an EMBL/GenBank/DDBJ whole genome shotgun (WGS) entry which is preliminary data.</text>
</comment>
<gene>
    <name evidence="2" type="ORF">DMN91_005573</name>
</gene>
<dbReference type="InterPro" id="IPR001005">
    <property type="entry name" value="SANT/Myb"/>
</dbReference>
<reference evidence="2 3" key="1">
    <citation type="journal article" date="2018" name="Genome Res.">
        <title>The genomic architecture and molecular evolution of ant odorant receptors.</title>
        <authorList>
            <person name="McKenzie S.K."/>
            <person name="Kronauer D.J.C."/>
        </authorList>
    </citation>
    <scope>NUCLEOTIDE SEQUENCE [LARGE SCALE GENOMIC DNA]</scope>
    <source>
        <strain evidence="2">Clonal line C1</strain>
    </source>
</reference>
<accession>A0A3L8DL80</accession>
<evidence type="ECO:0000313" key="3">
    <source>
        <dbReference type="Proteomes" id="UP000279307"/>
    </source>
</evidence>
<proteinExistence type="predicted"/>
<dbReference type="Pfam" id="PF13837">
    <property type="entry name" value="Myb_DNA-bind_4"/>
    <property type="match status" value="1"/>
</dbReference>
<organism evidence="2 3">
    <name type="scientific">Ooceraea biroi</name>
    <name type="common">Clonal raider ant</name>
    <name type="synonym">Cerapachys biroi</name>
    <dbReference type="NCBI Taxonomy" id="2015173"/>
    <lineage>
        <taxon>Eukaryota</taxon>
        <taxon>Metazoa</taxon>
        <taxon>Ecdysozoa</taxon>
        <taxon>Arthropoda</taxon>
        <taxon>Hexapoda</taxon>
        <taxon>Insecta</taxon>
        <taxon>Pterygota</taxon>
        <taxon>Neoptera</taxon>
        <taxon>Endopterygota</taxon>
        <taxon>Hymenoptera</taxon>
        <taxon>Apocrita</taxon>
        <taxon>Aculeata</taxon>
        <taxon>Formicoidea</taxon>
        <taxon>Formicidae</taxon>
        <taxon>Dorylinae</taxon>
        <taxon>Ooceraea</taxon>
    </lineage>
</organism>